<dbReference type="Gene3D" id="3.90.550.20">
    <property type="match status" value="1"/>
</dbReference>
<evidence type="ECO:0000313" key="1">
    <source>
        <dbReference type="EMBL" id="SHF12317.1"/>
    </source>
</evidence>
<accession>A0A1M4Z3D1</accession>
<protein>
    <submittedName>
        <fullName evidence="1">Capsular polysaccharide synthesis protein</fullName>
    </submittedName>
</protein>
<dbReference type="PANTHER" id="PTHR32385:SF22">
    <property type="entry name" value="MANNOSYL PHOSPHORYLINOSITOL CERAMIDE SYNTHASE SUR1"/>
    <property type="match status" value="1"/>
</dbReference>
<dbReference type="PANTHER" id="PTHR32385">
    <property type="entry name" value="MANNOSYL PHOSPHORYLINOSITOL CERAMIDE SYNTHASE"/>
    <property type="match status" value="1"/>
</dbReference>
<sequence length="326" mass="38031">MTLQAKPVSWRLRGELAIAQCLRQYHRWRPRALPPCPWPAPRLLEWGDASPRQGAIPPIIWAYWNSPQRPLLVQRCLENWHRYNPDYQIRVLDDSSLAHFVGDLPPSWPRLSVQQRSDWLRLELLRRHGGIWMDASTILTRSLHWVLQEQQRSQCDLVGFYIQRFTALPAYPVVENWFMAAPPGSAFIADLQAEFTTQVLEPGSAEYLASLKRHGLYDAVVQRIESPEYLSMHVAIQRVLQDRRAHYRMALWCAEHTAFAYHEQARWDRARLKLRLFFMQQGQASVPFLVKLRGPDRRKLDHYLEQGLYLPDSIVGRHLAEEGAGS</sequence>
<dbReference type="OrthoDB" id="9802881at2"/>
<dbReference type="InterPro" id="IPR008441">
    <property type="entry name" value="AfumC-like_glycosyl_Trfase"/>
</dbReference>
<dbReference type="AlphaFoldDB" id="A0A1M4Z3D1"/>
<proteinExistence type="predicted"/>
<dbReference type="InterPro" id="IPR051706">
    <property type="entry name" value="Glycosyltransferase_domain"/>
</dbReference>
<dbReference type="STRING" id="1122156.SAMN02745117_01368"/>
<reference evidence="1 2" key="1">
    <citation type="submission" date="2016-11" db="EMBL/GenBank/DDBJ databases">
        <authorList>
            <person name="Jaros S."/>
            <person name="Januszkiewicz K."/>
            <person name="Wedrychowicz H."/>
        </authorList>
    </citation>
    <scope>NUCLEOTIDE SEQUENCE [LARGE SCALE GENOMIC DNA]</scope>
    <source>
        <strain evidence="1 2">DSM 16112</strain>
    </source>
</reference>
<gene>
    <name evidence="1" type="ORF">SAMN02745117_01368</name>
</gene>
<name>A0A1M4Z3D1_9BURK</name>
<dbReference type="SUPFAM" id="SSF53448">
    <property type="entry name" value="Nucleotide-diphospho-sugar transferases"/>
    <property type="match status" value="1"/>
</dbReference>
<dbReference type="InterPro" id="IPR029044">
    <property type="entry name" value="Nucleotide-diphossugar_trans"/>
</dbReference>
<dbReference type="GO" id="GO:0016020">
    <property type="term" value="C:membrane"/>
    <property type="evidence" value="ECO:0007669"/>
    <property type="project" value="GOC"/>
</dbReference>
<dbReference type="EMBL" id="FQUZ01000013">
    <property type="protein sequence ID" value="SHF12317.1"/>
    <property type="molecule type" value="Genomic_DNA"/>
</dbReference>
<dbReference type="Pfam" id="PF05704">
    <property type="entry name" value="Caps_synth"/>
    <property type="match status" value="1"/>
</dbReference>
<dbReference type="GO" id="GO:0000030">
    <property type="term" value="F:mannosyltransferase activity"/>
    <property type="evidence" value="ECO:0007669"/>
    <property type="project" value="TreeGrafter"/>
</dbReference>
<evidence type="ECO:0000313" key="2">
    <source>
        <dbReference type="Proteomes" id="UP000184327"/>
    </source>
</evidence>
<keyword evidence="2" id="KW-1185">Reference proteome</keyword>
<dbReference type="RefSeq" id="WP_073355954.1">
    <property type="nucleotide sequence ID" value="NZ_FQUZ01000013.1"/>
</dbReference>
<dbReference type="GO" id="GO:0051999">
    <property type="term" value="P:mannosyl-inositol phosphorylceramide biosynthetic process"/>
    <property type="evidence" value="ECO:0007669"/>
    <property type="project" value="TreeGrafter"/>
</dbReference>
<organism evidence="1 2">
    <name type="scientific">Lampropedia hyalina DSM 16112</name>
    <dbReference type="NCBI Taxonomy" id="1122156"/>
    <lineage>
        <taxon>Bacteria</taxon>
        <taxon>Pseudomonadati</taxon>
        <taxon>Pseudomonadota</taxon>
        <taxon>Betaproteobacteria</taxon>
        <taxon>Burkholderiales</taxon>
        <taxon>Comamonadaceae</taxon>
        <taxon>Lampropedia</taxon>
    </lineage>
</organism>
<dbReference type="Proteomes" id="UP000184327">
    <property type="component" value="Unassembled WGS sequence"/>
</dbReference>